<proteinExistence type="predicted"/>
<evidence type="ECO:0000313" key="1">
    <source>
        <dbReference type="EMBL" id="SVA12713.1"/>
    </source>
</evidence>
<dbReference type="EMBL" id="UINC01004221">
    <property type="protein sequence ID" value="SVA12713.1"/>
    <property type="molecule type" value="Genomic_DNA"/>
</dbReference>
<accession>A0A381TFH9</accession>
<dbReference type="AlphaFoldDB" id="A0A381TFH9"/>
<reference evidence="1" key="1">
    <citation type="submission" date="2018-05" db="EMBL/GenBank/DDBJ databases">
        <authorList>
            <person name="Lanie J.A."/>
            <person name="Ng W.-L."/>
            <person name="Kazmierczak K.M."/>
            <person name="Andrzejewski T.M."/>
            <person name="Davidsen T.M."/>
            <person name="Wayne K.J."/>
            <person name="Tettelin H."/>
            <person name="Glass J.I."/>
            <person name="Rusch D."/>
            <person name="Podicherti R."/>
            <person name="Tsui H.-C.T."/>
            <person name="Winkler M.E."/>
        </authorList>
    </citation>
    <scope>NUCLEOTIDE SEQUENCE</scope>
</reference>
<protein>
    <recommendedName>
        <fullName evidence="2">DUF1330 domain-containing protein</fullName>
    </recommendedName>
</protein>
<evidence type="ECO:0008006" key="2">
    <source>
        <dbReference type="Google" id="ProtNLM"/>
    </source>
</evidence>
<gene>
    <name evidence="1" type="ORF">METZ01_LOCUS65567</name>
</gene>
<organism evidence="1">
    <name type="scientific">marine metagenome</name>
    <dbReference type="NCBI Taxonomy" id="408172"/>
    <lineage>
        <taxon>unclassified sequences</taxon>
        <taxon>metagenomes</taxon>
        <taxon>ecological metagenomes</taxon>
    </lineage>
</organism>
<name>A0A381TFH9_9ZZZZ</name>
<sequence length="101" mass="11464">MQYLIKNTWICERGKSPKAMEGFKAVASSYRAQGLPCRLYVDISGTMDTVVMEIEVGSLDGYFTMQRQFYAEMDNPTKELIGSVNDNTDSGNRVIYEIVEF</sequence>